<dbReference type="Proteomes" id="UP000582231">
    <property type="component" value="Unassembled WGS sequence"/>
</dbReference>
<evidence type="ECO:0000256" key="7">
    <source>
        <dbReference type="ARBA" id="ARBA00022741"/>
    </source>
</evidence>
<accession>A0A852RSV3</accession>
<evidence type="ECO:0000256" key="12">
    <source>
        <dbReference type="PIRSR" id="PIRSR000853-1"/>
    </source>
</evidence>
<evidence type="ECO:0000259" key="17">
    <source>
        <dbReference type="Pfam" id="PF02896"/>
    </source>
</evidence>
<dbReference type="EC" id="2.7.9.1" evidence="3 11"/>
<evidence type="ECO:0000256" key="6">
    <source>
        <dbReference type="ARBA" id="ARBA00022723"/>
    </source>
</evidence>
<evidence type="ECO:0000256" key="3">
    <source>
        <dbReference type="ARBA" id="ARBA00011994"/>
    </source>
</evidence>
<evidence type="ECO:0000256" key="8">
    <source>
        <dbReference type="ARBA" id="ARBA00022777"/>
    </source>
</evidence>
<feature type="domain" description="Pyruvate phosphate dikinase AMP/ATP-binding" evidence="16">
    <location>
        <begin position="17"/>
        <end position="54"/>
    </location>
</feature>
<dbReference type="GO" id="GO:0005524">
    <property type="term" value="F:ATP binding"/>
    <property type="evidence" value="ECO:0007669"/>
    <property type="project" value="UniProtKB-UniRule"/>
</dbReference>
<dbReference type="GO" id="GO:0046872">
    <property type="term" value="F:metal ion binding"/>
    <property type="evidence" value="ECO:0007669"/>
    <property type="project" value="UniProtKB-UniRule"/>
</dbReference>
<dbReference type="Pfam" id="PF01326">
    <property type="entry name" value="PPDK_N"/>
    <property type="match status" value="3"/>
</dbReference>
<dbReference type="InterPro" id="IPR010121">
    <property type="entry name" value="Pyruvate_phosphate_dikinase"/>
</dbReference>
<evidence type="ECO:0000256" key="4">
    <source>
        <dbReference type="ARBA" id="ARBA00020138"/>
    </source>
</evidence>
<evidence type="ECO:0000256" key="13">
    <source>
        <dbReference type="PIRSR" id="PIRSR000853-2"/>
    </source>
</evidence>
<evidence type="ECO:0000256" key="10">
    <source>
        <dbReference type="ARBA" id="ARBA00022842"/>
    </source>
</evidence>
<evidence type="ECO:0000259" key="16">
    <source>
        <dbReference type="Pfam" id="PF01326"/>
    </source>
</evidence>
<feature type="binding site" evidence="14">
    <location>
        <position position="780"/>
    </location>
    <ligand>
        <name>Mg(2+)</name>
        <dbReference type="ChEBI" id="CHEBI:18420"/>
    </ligand>
</feature>
<evidence type="ECO:0000256" key="11">
    <source>
        <dbReference type="PIRNR" id="PIRNR000853"/>
    </source>
</evidence>
<dbReference type="SUPFAM" id="SSF56059">
    <property type="entry name" value="Glutathione synthetase ATP-binding domain-like"/>
    <property type="match status" value="1"/>
</dbReference>
<keyword evidence="5 18" id="KW-0808">Transferase</keyword>
<dbReference type="InterPro" id="IPR018274">
    <property type="entry name" value="PEP_util_AS"/>
</dbReference>
<feature type="binding site" evidence="13">
    <location>
        <position position="756"/>
    </location>
    <ligand>
        <name>substrate</name>
    </ligand>
</feature>
<feature type="domain" description="Pyruvate phosphate dikinase AMP/ATP-binding" evidence="16">
    <location>
        <begin position="60"/>
        <end position="285"/>
    </location>
</feature>
<evidence type="ECO:0000256" key="9">
    <source>
        <dbReference type="ARBA" id="ARBA00022840"/>
    </source>
</evidence>
<sequence length="905" mass="96242">MTSYVHSFDAPGTPDRDLLGGKGAELARMVQLGLPVPPGFTITTAACRQVLEHGRRPAGMAGDVEHQLALLEDRTGLVLGDPERPLLLAVRSGAASSMPGMMDTILDIGLNDETVLAVARISGDERFAWDCYRRLVQMFGETVLGVAAARFAALTATVVAERGVDGLPALDADGLRDLVERGRALCQEVAGRDLPQDPREQLDLAIDAVFASWQGERARVYRRRFGIPDHLGTAVNVQAMVFGNRGATSGSGVAFTRDPATGALGDYGEYLADAQGEDVVSGARTAVPLARLREIDLPSYRRLRSILSTLEHHYRDLCDIEFTIEDGRLWILQTRVGKRSPAAAFRIAADLVEEGMITDDEALVRVSGDQLTQLMFPQLDAGSAGRPAAVGLAASPGAAVGRVVLDSATAVTLAARGEDVVLVRPETRADDLPGMVAARAVVTARGGRTSHAAVVARGMGLPAVCGVEGLEIDLASRRVSLAGHRLFAEGDVVSVDGGTGRVYHGHHRTVPSEVTRWLDGEAIDSPLVSAVERLLAHADRTRRVGVRANAESGHDIARALRYGAEGVGLVRTEHMFLGDRRTYVERVLIGTDAEREAALRELTALQRESFAVLLAAADGRPVTIRLLDAPAHEFLPDLTDLAVRVATAAARGCPDEALQARLAAVRRHHEANPMTGLRGVRLAIVRPELVVAQALAAFEAAADARDRGRAFDLELMVPMVSSVEELTAVARSVARAADDVATRRGRVTYRLGAMVETPRAAVTAARIAEVAGFVSLGTNDLTQLTWGLSRDDAERSFLPRYLDEGLLRVSPFATLDQEGVGELAARAVVGARRTRPGIPVGVCGEHAGDPASIGFLAGIGVTYLSCSPFRVPVARLEAGRAAVLAQGCPPDRFDELDVPLLATVG</sequence>
<dbReference type="Gene3D" id="3.20.20.60">
    <property type="entry name" value="Phosphoenolpyruvate-binding domains"/>
    <property type="match status" value="1"/>
</dbReference>
<feature type="binding site" evidence="13">
    <location>
        <position position="780"/>
    </location>
    <ligand>
        <name>substrate</name>
    </ligand>
</feature>
<comment type="catalytic activity">
    <reaction evidence="11">
        <text>pyruvate + phosphate + ATP = phosphoenolpyruvate + AMP + diphosphate + H(+)</text>
        <dbReference type="Rhea" id="RHEA:10756"/>
        <dbReference type="ChEBI" id="CHEBI:15361"/>
        <dbReference type="ChEBI" id="CHEBI:15378"/>
        <dbReference type="ChEBI" id="CHEBI:30616"/>
        <dbReference type="ChEBI" id="CHEBI:33019"/>
        <dbReference type="ChEBI" id="CHEBI:43474"/>
        <dbReference type="ChEBI" id="CHEBI:58702"/>
        <dbReference type="ChEBI" id="CHEBI:456215"/>
        <dbReference type="EC" id="2.7.9.1"/>
    </reaction>
</comment>
<evidence type="ECO:0000313" key="18">
    <source>
        <dbReference type="EMBL" id="NYD29672.1"/>
    </source>
</evidence>
<feature type="binding site" evidence="13">
    <location>
        <position position="777"/>
    </location>
    <ligand>
        <name>substrate</name>
    </ligand>
</feature>
<dbReference type="PIRSF" id="PIRSF000853">
    <property type="entry name" value="PPDK"/>
    <property type="match status" value="1"/>
</dbReference>
<dbReference type="Gene3D" id="1.10.189.10">
    <property type="entry name" value="Pyruvate Phosphate Dikinase, domain 2"/>
    <property type="match status" value="1"/>
</dbReference>
<dbReference type="Gene3D" id="3.30.1490.20">
    <property type="entry name" value="ATP-grasp fold, A domain"/>
    <property type="match status" value="1"/>
</dbReference>
<name>A0A852RSV3_9ACTN</name>
<comment type="caution">
    <text evidence="18">The sequence shown here is derived from an EMBL/GenBank/DDBJ whole genome shotgun (WGS) entry which is preliminary data.</text>
</comment>
<keyword evidence="9" id="KW-0067">ATP-binding</keyword>
<feature type="active site" description="Proton donor" evidence="12">
    <location>
        <position position="843"/>
    </location>
</feature>
<evidence type="ECO:0000256" key="2">
    <source>
        <dbReference type="ARBA" id="ARBA00007837"/>
    </source>
</evidence>
<feature type="binding site" evidence="14">
    <location>
        <position position="756"/>
    </location>
    <ligand>
        <name>Mg(2+)</name>
        <dbReference type="ChEBI" id="CHEBI:18420"/>
    </ligand>
</feature>
<dbReference type="AlphaFoldDB" id="A0A852RSV3"/>
<dbReference type="InterPro" id="IPR013815">
    <property type="entry name" value="ATP_grasp_subdomain_1"/>
</dbReference>
<dbReference type="SUPFAM" id="SSF51621">
    <property type="entry name" value="Phosphoenolpyruvate/pyruvate domain"/>
    <property type="match status" value="1"/>
</dbReference>
<keyword evidence="19" id="KW-1185">Reference proteome</keyword>
<dbReference type="Pfam" id="PF00391">
    <property type="entry name" value="PEP-utilizers"/>
    <property type="match status" value="1"/>
</dbReference>
<evidence type="ECO:0000256" key="1">
    <source>
        <dbReference type="ARBA" id="ARBA00001946"/>
    </source>
</evidence>
<dbReference type="PANTHER" id="PTHR22931:SF9">
    <property type="entry name" value="PYRUVATE, PHOSPHATE DIKINASE 1, CHLOROPLASTIC"/>
    <property type="match status" value="1"/>
</dbReference>
<dbReference type="InterPro" id="IPR000121">
    <property type="entry name" value="PEP_util_C"/>
</dbReference>
<keyword evidence="10 14" id="KW-0460">Magnesium</keyword>
<dbReference type="SUPFAM" id="SSF52009">
    <property type="entry name" value="Phosphohistidine domain"/>
    <property type="match status" value="1"/>
</dbReference>
<evidence type="ECO:0000256" key="14">
    <source>
        <dbReference type="PIRSR" id="PIRSR000853-3"/>
    </source>
</evidence>
<feature type="domain" description="PEP-utilising enzyme C-terminal" evidence="17">
    <location>
        <begin position="532"/>
        <end position="879"/>
    </location>
</feature>
<dbReference type="PROSITE" id="PS00370">
    <property type="entry name" value="PEP_ENZYMES_PHOS_SITE"/>
    <property type="match status" value="1"/>
</dbReference>
<keyword evidence="18" id="KW-0670">Pyruvate</keyword>
<comment type="similarity">
    <text evidence="2 11">Belongs to the PEP-utilizing enzyme family.</text>
</comment>
<dbReference type="Gene3D" id="3.30.470.20">
    <property type="entry name" value="ATP-grasp fold, B domain"/>
    <property type="match status" value="1"/>
</dbReference>
<proteinExistence type="inferred from homology"/>
<evidence type="ECO:0000256" key="5">
    <source>
        <dbReference type="ARBA" id="ARBA00022679"/>
    </source>
</evidence>
<dbReference type="GO" id="GO:0050242">
    <property type="term" value="F:pyruvate, phosphate dikinase activity"/>
    <property type="evidence" value="ECO:0007669"/>
    <property type="project" value="UniProtKB-UniRule"/>
</dbReference>
<keyword evidence="7" id="KW-0547">Nucleotide-binding</keyword>
<dbReference type="InterPro" id="IPR008279">
    <property type="entry name" value="PEP-util_enz_mobile_dom"/>
</dbReference>
<reference evidence="18 19" key="1">
    <citation type="submission" date="2020-07" db="EMBL/GenBank/DDBJ databases">
        <title>Sequencing the genomes of 1000 actinobacteria strains.</title>
        <authorList>
            <person name="Klenk H.-P."/>
        </authorList>
    </citation>
    <scope>NUCLEOTIDE SEQUENCE [LARGE SCALE GENOMIC DNA]</scope>
    <source>
        <strain evidence="18 19">DSM 19082</strain>
    </source>
</reference>
<feature type="binding site" evidence="13">
    <location>
        <position position="778"/>
    </location>
    <ligand>
        <name>substrate</name>
    </ligand>
</feature>
<keyword evidence="8 18" id="KW-0418">Kinase</keyword>
<feature type="binding site" evidence="13">
    <location>
        <position position="571"/>
    </location>
    <ligand>
        <name>substrate</name>
    </ligand>
</feature>
<feature type="binding site" evidence="13">
    <location>
        <position position="779"/>
    </location>
    <ligand>
        <name>substrate</name>
    </ligand>
</feature>
<dbReference type="Gene3D" id="3.50.30.10">
    <property type="entry name" value="Phosphohistidine domain"/>
    <property type="match status" value="1"/>
</dbReference>
<dbReference type="InterPro" id="IPR002192">
    <property type="entry name" value="PPDK_AMP/ATP-bd"/>
</dbReference>
<dbReference type="NCBIfam" id="TIGR01828">
    <property type="entry name" value="pyru_phos_dikin"/>
    <property type="match status" value="1"/>
</dbReference>
<evidence type="ECO:0000259" key="15">
    <source>
        <dbReference type="Pfam" id="PF00391"/>
    </source>
</evidence>
<dbReference type="InterPro" id="IPR040442">
    <property type="entry name" value="Pyrv_kinase-like_dom_sf"/>
</dbReference>
<dbReference type="Pfam" id="PF02896">
    <property type="entry name" value="PEP-utilizers_C"/>
    <property type="match status" value="1"/>
</dbReference>
<dbReference type="NCBIfam" id="NF004531">
    <property type="entry name" value="PRK05878.1"/>
    <property type="match status" value="1"/>
</dbReference>
<dbReference type="EMBL" id="JACCBF010000001">
    <property type="protein sequence ID" value="NYD29672.1"/>
    <property type="molecule type" value="Genomic_DNA"/>
</dbReference>
<dbReference type="PANTHER" id="PTHR22931">
    <property type="entry name" value="PHOSPHOENOLPYRUVATE DIKINASE-RELATED"/>
    <property type="match status" value="1"/>
</dbReference>
<organism evidence="18 19">
    <name type="scientific">Nocardioides kongjuensis</name>
    <dbReference type="NCBI Taxonomy" id="349522"/>
    <lineage>
        <taxon>Bacteria</taxon>
        <taxon>Bacillati</taxon>
        <taxon>Actinomycetota</taxon>
        <taxon>Actinomycetes</taxon>
        <taxon>Propionibacteriales</taxon>
        <taxon>Nocardioidaceae</taxon>
        <taxon>Nocardioides</taxon>
    </lineage>
</organism>
<dbReference type="GO" id="GO:0016301">
    <property type="term" value="F:kinase activity"/>
    <property type="evidence" value="ECO:0007669"/>
    <property type="project" value="UniProtKB-UniRule"/>
</dbReference>
<comment type="cofactor">
    <cofactor evidence="1 11 14">
        <name>Mg(2+)</name>
        <dbReference type="ChEBI" id="CHEBI:18420"/>
    </cofactor>
</comment>
<dbReference type="RefSeq" id="WP_343052584.1">
    <property type="nucleotide sequence ID" value="NZ_BAABEF010000001.1"/>
</dbReference>
<gene>
    <name evidence="18" type="ORF">BJ958_001218</name>
</gene>
<feature type="binding site" evidence="13">
    <location>
        <position position="625"/>
    </location>
    <ligand>
        <name>substrate</name>
    </ligand>
</feature>
<dbReference type="InterPro" id="IPR015813">
    <property type="entry name" value="Pyrv/PenolPyrv_kinase-like_dom"/>
</dbReference>
<protein>
    <recommendedName>
        <fullName evidence="4 11">Pyruvate, phosphate dikinase</fullName>
        <ecNumber evidence="3 11">2.7.9.1</ecNumber>
    </recommendedName>
</protein>
<feature type="domain" description="PEP-utilising enzyme mobile" evidence="15">
    <location>
        <begin position="418"/>
        <end position="500"/>
    </location>
</feature>
<evidence type="ECO:0000313" key="19">
    <source>
        <dbReference type="Proteomes" id="UP000582231"/>
    </source>
</evidence>
<feature type="active site" description="Tele-phosphohistidine intermediate" evidence="12">
    <location>
        <position position="451"/>
    </location>
</feature>
<dbReference type="Gene3D" id="1.20.80.30">
    <property type="match status" value="1"/>
</dbReference>
<feature type="domain" description="Pyruvate phosphate dikinase AMP/ATP-binding" evidence="16">
    <location>
        <begin position="300"/>
        <end position="347"/>
    </location>
</feature>
<keyword evidence="6 14" id="KW-0479">Metal-binding</keyword>
<dbReference type="InterPro" id="IPR036637">
    <property type="entry name" value="Phosphohistidine_dom_sf"/>
</dbReference>